<evidence type="ECO:0000313" key="2">
    <source>
        <dbReference type="Proteomes" id="UP000028999"/>
    </source>
</evidence>
<dbReference type="EMBL" id="LK032415">
    <property type="protein sequence ID" value="CDY38075.1"/>
    <property type="molecule type" value="Genomic_DNA"/>
</dbReference>
<name>A0A078HI19_BRANA</name>
<dbReference type="Proteomes" id="UP000028999">
    <property type="component" value="Unassembled WGS sequence"/>
</dbReference>
<protein>
    <submittedName>
        <fullName evidence="1">BnaC03g75140D protein</fullName>
    </submittedName>
</protein>
<organism evidence="1 2">
    <name type="scientific">Brassica napus</name>
    <name type="common">Rape</name>
    <dbReference type="NCBI Taxonomy" id="3708"/>
    <lineage>
        <taxon>Eukaryota</taxon>
        <taxon>Viridiplantae</taxon>
        <taxon>Streptophyta</taxon>
        <taxon>Embryophyta</taxon>
        <taxon>Tracheophyta</taxon>
        <taxon>Spermatophyta</taxon>
        <taxon>Magnoliopsida</taxon>
        <taxon>eudicotyledons</taxon>
        <taxon>Gunneridae</taxon>
        <taxon>Pentapetalae</taxon>
        <taxon>rosids</taxon>
        <taxon>malvids</taxon>
        <taxon>Brassicales</taxon>
        <taxon>Brassicaceae</taxon>
        <taxon>Brassiceae</taxon>
        <taxon>Brassica</taxon>
    </lineage>
</organism>
<proteinExistence type="predicted"/>
<dbReference type="InterPro" id="IPR011990">
    <property type="entry name" value="TPR-like_helical_dom_sf"/>
</dbReference>
<dbReference type="PANTHER" id="PTHR26312">
    <property type="entry name" value="TETRATRICOPEPTIDE REPEAT PROTEIN 5"/>
    <property type="match status" value="1"/>
</dbReference>
<dbReference type="PANTHER" id="PTHR26312:SF135">
    <property type="entry name" value="(RAPE) HYPOTHETICAL PROTEIN"/>
    <property type="match status" value="1"/>
</dbReference>
<reference evidence="1 2" key="1">
    <citation type="journal article" date="2014" name="Science">
        <title>Plant genetics. Early allopolyploid evolution in the post-Neolithic Brassica napus oilseed genome.</title>
        <authorList>
            <person name="Chalhoub B."/>
            <person name="Denoeud F."/>
            <person name="Liu S."/>
            <person name="Parkin I.A."/>
            <person name="Tang H."/>
            <person name="Wang X."/>
            <person name="Chiquet J."/>
            <person name="Belcram H."/>
            <person name="Tong C."/>
            <person name="Samans B."/>
            <person name="Correa M."/>
            <person name="Da Silva C."/>
            <person name="Just J."/>
            <person name="Falentin C."/>
            <person name="Koh C.S."/>
            <person name="Le Clainche I."/>
            <person name="Bernard M."/>
            <person name="Bento P."/>
            <person name="Noel B."/>
            <person name="Labadie K."/>
            <person name="Alberti A."/>
            <person name="Charles M."/>
            <person name="Arnaud D."/>
            <person name="Guo H."/>
            <person name="Daviaud C."/>
            <person name="Alamery S."/>
            <person name="Jabbari K."/>
            <person name="Zhao M."/>
            <person name="Edger P.P."/>
            <person name="Chelaifa H."/>
            <person name="Tack D."/>
            <person name="Lassalle G."/>
            <person name="Mestiri I."/>
            <person name="Schnel N."/>
            <person name="Le Paslier M.C."/>
            <person name="Fan G."/>
            <person name="Renault V."/>
            <person name="Bayer P.E."/>
            <person name="Golicz A.A."/>
            <person name="Manoli S."/>
            <person name="Lee T.H."/>
            <person name="Thi V.H."/>
            <person name="Chalabi S."/>
            <person name="Hu Q."/>
            <person name="Fan C."/>
            <person name="Tollenaere R."/>
            <person name="Lu Y."/>
            <person name="Battail C."/>
            <person name="Shen J."/>
            <person name="Sidebottom C.H."/>
            <person name="Wang X."/>
            <person name="Canaguier A."/>
            <person name="Chauveau A."/>
            <person name="Berard A."/>
            <person name="Deniot G."/>
            <person name="Guan M."/>
            <person name="Liu Z."/>
            <person name="Sun F."/>
            <person name="Lim Y.P."/>
            <person name="Lyons E."/>
            <person name="Town C.D."/>
            <person name="Bancroft I."/>
            <person name="Wang X."/>
            <person name="Meng J."/>
            <person name="Ma J."/>
            <person name="Pires J.C."/>
            <person name="King G.J."/>
            <person name="Brunel D."/>
            <person name="Delourme R."/>
            <person name="Renard M."/>
            <person name="Aury J.M."/>
            <person name="Adams K.L."/>
            <person name="Batley J."/>
            <person name="Snowdon R.J."/>
            <person name="Tost J."/>
            <person name="Edwards D."/>
            <person name="Zhou Y."/>
            <person name="Hua W."/>
            <person name="Sharpe A.G."/>
            <person name="Paterson A.H."/>
            <person name="Guan C."/>
            <person name="Wincker P."/>
        </authorList>
    </citation>
    <scope>NUCLEOTIDE SEQUENCE [LARGE SCALE GENOMIC DNA]</scope>
    <source>
        <strain evidence="2">cv. Darmor-bzh</strain>
    </source>
</reference>
<dbReference type="SUPFAM" id="SSF48452">
    <property type="entry name" value="TPR-like"/>
    <property type="match status" value="1"/>
</dbReference>
<accession>A0A078HI19</accession>
<dbReference type="Gramene" id="CDY38075">
    <property type="protein sequence ID" value="CDY38075"/>
    <property type="gene ID" value="GSBRNA2T00065340001"/>
</dbReference>
<gene>
    <name evidence="1" type="primary">BnaC03g75140D</name>
    <name evidence="1" type="ORF">GSBRNA2T00065340001</name>
</gene>
<keyword evidence="2" id="KW-1185">Reference proteome</keyword>
<evidence type="ECO:0000313" key="1">
    <source>
        <dbReference type="EMBL" id="CDY38075.1"/>
    </source>
</evidence>
<dbReference type="PaxDb" id="3708-A0A078HI19"/>
<dbReference type="STRING" id="3708.A0A078HI19"/>
<dbReference type="Gene3D" id="1.25.40.10">
    <property type="entry name" value="Tetratricopeptide repeat domain"/>
    <property type="match status" value="1"/>
</dbReference>
<sequence length="424" mass="48184">MEVKVATTTSFHWSGRHAAMPKCPSFSQTINSSKRRRYCTRDVYTSVVGGGGGSLSCQTRLNPSTFLGTESGKLHRSKSCELLKFTKNRTGMQKHYPLRRVCSASSSFFSDQDFSAKMQELALQFKIAGEEEDLERNKYQSERIHDKVKLLQEMIKRKLQEQALKEASESNNCSIYKAFSSMVFMIDELRSFVLQTRETIFYEEDLQSVVKKDMHASLLWIFQSVFSQTPTLMVYVMILLANFTVHSVASNLAVPASPVTEGQDQTHQRFESTLLSHVVSGNFDKISGLSTQGIREDGLSLWNSMVEEADQMQDSPVVRDIRLSERIELDDHARTESVYEISLVQEPNNPLLLANYAQFLYLISQDYDRSEICFKKAIESEENFLEAISADPTNSYYAANYANFLWQTGGEETCYPLESSDSPQ</sequence>
<dbReference type="AlphaFoldDB" id="A0A078HI19"/>